<organism evidence="2">
    <name type="scientific">Siphoviridae sp. ctO0R2</name>
    <dbReference type="NCBI Taxonomy" id="2825476"/>
    <lineage>
        <taxon>Viruses</taxon>
        <taxon>Duplodnaviria</taxon>
        <taxon>Heunggongvirae</taxon>
        <taxon>Uroviricota</taxon>
        <taxon>Caudoviricetes</taxon>
    </lineage>
</organism>
<dbReference type="SUPFAM" id="SSF49265">
    <property type="entry name" value="Fibronectin type III"/>
    <property type="match status" value="1"/>
</dbReference>
<protein>
    <submittedName>
        <fullName evidence="2">Ig-like domain protein</fullName>
    </submittedName>
</protein>
<reference evidence="2" key="1">
    <citation type="journal article" date="2021" name="Proc. Natl. Acad. Sci. U.S.A.">
        <title>A Catalog of Tens of Thousands of Viruses from Human Metagenomes Reveals Hidden Associations with Chronic Diseases.</title>
        <authorList>
            <person name="Tisza M.J."/>
            <person name="Buck C.B."/>
        </authorList>
    </citation>
    <scope>NUCLEOTIDE SEQUENCE</scope>
    <source>
        <strain evidence="2">CtO0R2</strain>
    </source>
</reference>
<dbReference type="EMBL" id="BK015400">
    <property type="protein sequence ID" value="DAE04991.1"/>
    <property type="molecule type" value="Genomic_DNA"/>
</dbReference>
<evidence type="ECO:0000313" key="2">
    <source>
        <dbReference type="EMBL" id="DAE04991.1"/>
    </source>
</evidence>
<sequence length="580" mass="62465">MSQLLSNLPTGAKVKFGKFQVNSETAQPIVWTVVAKNHQCTPAYPTNAITLHAAEILDLRCFDAKEPSNSNSDRQNYGNNRYSISNLDQWLNKDAAGGAWYSAAHSTDQSPNSSSVVYANTQYASRPGFLNGFTDDEKAAILSTTIRVVKPSVDGGSYEDVVRKVFLPSTTEVGLSNENSIAEGAAWGYYTSNTARIGYLTQQCFSNTPSSSKPSSKTTAWYWWLRTPSYSGARLARYVVSAGGLGYGSAAYIGDFGVRPALNLSSSLLVSDSTDADGCYTFVWNQAPTKPSYINVPTSVYGGKSATIDWGASTDPDGNLSGYILQRKVGTGSWTQVYKGANRSYADSITYGWTTVQYRVCAYDSQGATSDYQTSASRTVINNQAPVISGSDGNLGTKTAGFSQTYTVSDADGDSVTVEETIDNKTIRSYVVTLGATNTFSVTGETWLEQSNGSHTMKVKATDSFGNSTTRTYTFTKSVSSFTIQNTEPYTSDTRPTRIKITVTRNIPAESTFKVYVCNNGFDASPTWEDATTSVTGGLVHVFENTTKTGAAWGVIIKVVVTRGEGEGACYVSQIGGNFE</sequence>
<dbReference type="Gene3D" id="2.60.40.10">
    <property type="entry name" value="Immunoglobulins"/>
    <property type="match status" value="1"/>
</dbReference>
<feature type="domain" description="Fibronectin type-III" evidence="1">
    <location>
        <begin position="287"/>
        <end position="383"/>
    </location>
</feature>
<dbReference type="PROSITE" id="PS50853">
    <property type="entry name" value="FN3"/>
    <property type="match status" value="1"/>
</dbReference>
<dbReference type="Pfam" id="PF19789">
    <property type="entry name" value="DUF6273"/>
    <property type="match status" value="1"/>
</dbReference>
<dbReference type="InterPro" id="IPR036116">
    <property type="entry name" value="FN3_sf"/>
</dbReference>
<proteinExistence type="predicted"/>
<dbReference type="InterPro" id="IPR003961">
    <property type="entry name" value="FN3_dom"/>
</dbReference>
<accession>A0A8S5PCU4</accession>
<dbReference type="InterPro" id="IPR046240">
    <property type="entry name" value="DUF6273"/>
</dbReference>
<name>A0A8S5PCU4_9CAUD</name>
<evidence type="ECO:0000259" key="1">
    <source>
        <dbReference type="PROSITE" id="PS50853"/>
    </source>
</evidence>
<dbReference type="InterPro" id="IPR013783">
    <property type="entry name" value="Ig-like_fold"/>
</dbReference>